<feature type="transmembrane region" description="Helical" evidence="1">
    <location>
        <begin position="12"/>
        <end position="35"/>
    </location>
</feature>
<evidence type="ECO:0000313" key="3">
    <source>
        <dbReference type="Proteomes" id="UP000824890"/>
    </source>
</evidence>
<comment type="caution">
    <text evidence="2">The sequence shown here is derived from an EMBL/GenBank/DDBJ whole genome shotgun (WGS) entry which is preliminary data.</text>
</comment>
<reference evidence="2 3" key="1">
    <citation type="submission" date="2021-05" db="EMBL/GenBank/DDBJ databases">
        <title>Genome Assembly of Synthetic Allotetraploid Brassica napus Reveals Homoeologous Exchanges between Subgenomes.</title>
        <authorList>
            <person name="Davis J.T."/>
        </authorList>
    </citation>
    <scope>NUCLEOTIDE SEQUENCE [LARGE SCALE GENOMIC DNA]</scope>
    <source>
        <strain evidence="3">cv. Da-Ae</strain>
        <tissue evidence="2">Seedling</tissue>
    </source>
</reference>
<keyword evidence="1" id="KW-0812">Transmembrane</keyword>
<name>A0ABQ7YQ50_BRANA</name>
<gene>
    <name evidence="2" type="ORF">HID58_076450</name>
</gene>
<keyword evidence="1" id="KW-0472">Membrane</keyword>
<keyword evidence="1" id="KW-1133">Transmembrane helix</keyword>
<sequence>MALQFADFISSPFISLFSPVALPFAIFAIPGLFIASSLSSSFSVVVFHSFPLIALWFFVGMAL</sequence>
<keyword evidence="3" id="KW-1185">Reference proteome</keyword>
<evidence type="ECO:0000313" key="2">
    <source>
        <dbReference type="EMBL" id="KAH0869428.1"/>
    </source>
</evidence>
<feature type="transmembrane region" description="Helical" evidence="1">
    <location>
        <begin position="41"/>
        <end position="59"/>
    </location>
</feature>
<protein>
    <submittedName>
        <fullName evidence="2">Uncharacterized protein</fullName>
    </submittedName>
</protein>
<organism evidence="2 3">
    <name type="scientific">Brassica napus</name>
    <name type="common">Rape</name>
    <dbReference type="NCBI Taxonomy" id="3708"/>
    <lineage>
        <taxon>Eukaryota</taxon>
        <taxon>Viridiplantae</taxon>
        <taxon>Streptophyta</taxon>
        <taxon>Embryophyta</taxon>
        <taxon>Tracheophyta</taxon>
        <taxon>Spermatophyta</taxon>
        <taxon>Magnoliopsida</taxon>
        <taxon>eudicotyledons</taxon>
        <taxon>Gunneridae</taxon>
        <taxon>Pentapetalae</taxon>
        <taxon>rosids</taxon>
        <taxon>malvids</taxon>
        <taxon>Brassicales</taxon>
        <taxon>Brassicaceae</taxon>
        <taxon>Brassiceae</taxon>
        <taxon>Brassica</taxon>
    </lineage>
</organism>
<dbReference type="EMBL" id="JAGKQM010000017">
    <property type="protein sequence ID" value="KAH0869428.1"/>
    <property type="molecule type" value="Genomic_DNA"/>
</dbReference>
<dbReference type="Proteomes" id="UP000824890">
    <property type="component" value="Unassembled WGS sequence"/>
</dbReference>
<evidence type="ECO:0000256" key="1">
    <source>
        <dbReference type="SAM" id="Phobius"/>
    </source>
</evidence>
<accession>A0ABQ7YQ50</accession>
<feature type="non-terminal residue" evidence="2">
    <location>
        <position position="63"/>
    </location>
</feature>
<proteinExistence type="predicted"/>